<organism evidence="2 3">
    <name type="scientific">Hepatospora eriocheir</name>
    <dbReference type="NCBI Taxonomy" id="1081669"/>
    <lineage>
        <taxon>Eukaryota</taxon>
        <taxon>Fungi</taxon>
        <taxon>Fungi incertae sedis</taxon>
        <taxon>Microsporidia</taxon>
        <taxon>Hepatosporidae</taxon>
        <taxon>Hepatospora</taxon>
    </lineage>
</organism>
<sequence>MKDLIEKKEYIENQINELKIIADEFSKDNDIITAKLMDTKETHNQILRNRNQLKVEFKEKLDKFKRLITLVNKYKNNQKKLLCRQYELQLENLINQANQIEFKFDTNIFIDFDKLKVINSSIFPIFDQKKNEYYELQKRRLKEYILMNIINNDMGDRIYNLNLLSMYENHFNEYVLFPYIKRKIELKFDYHFRGNKPTNRLDKPENMFDFFIKELGEAYDLYDIYKVAIDKEPLFEFSQIIELVTDLANLKVSEIMNSRSLQKRSLLLHFVEEYDKFGQSINQLYNYQISIEKICLTVTNMQIEFIDKRMNEIHQMSYVQWFKAYKELIKENFQFIIKYKFVLTDITLEDTISFINLHSKEFIDNLRFINREEIRGLCLIYSNIENLKEFISDEEIQIRNNHVQVPDNLIGRSLEILSSLNSDIFKLIKNLVENDADKLIRRLHPFNYINDESKRLFIIETARVLEDYKMCENYNVIDNLLADYLDAFILENVILSVRFTSNDFLEFRTFYNKLKNVFLEKNWNSDEGCAAIEALFDGRSLNTRLFVVVKRLYVDQ</sequence>
<dbReference type="EMBL" id="LTAI01000401">
    <property type="protein sequence ID" value="ORD98880.1"/>
    <property type="molecule type" value="Genomic_DNA"/>
</dbReference>
<dbReference type="Proteomes" id="UP000192501">
    <property type="component" value="Unassembled WGS sequence"/>
</dbReference>
<dbReference type="VEuPathDB" id="MicrosporidiaDB:A0H76_1786"/>
<evidence type="ECO:0000256" key="1">
    <source>
        <dbReference type="SAM" id="Coils"/>
    </source>
</evidence>
<evidence type="ECO:0000313" key="3">
    <source>
        <dbReference type="Proteomes" id="UP000192501"/>
    </source>
</evidence>
<comment type="caution">
    <text evidence="2">The sequence shown here is derived from an EMBL/GenBank/DDBJ whole genome shotgun (WGS) entry which is preliminary data.</text>
</comment>
<dbReference type="Pfam" id="PF04437">
    <property type="entry name" value="RINT1_TIP1"/>
    <property type="match status" value="1"/>
</dbReference>
<accession>A0A1X0QGH0</accession>
<name>A0A1X0QGH0_9MICR</name>
<dbReference type="GO" id="GO:0006888">
    <property type="term" value="P:endoplasmic reticulum to Golgi vesicle-mediated transport"/>
    <property type="evidence" value="ECO:0007669"/>
    <property type="project" value="InterPro"/>
</dbReference>
<keyword evidence="1" id="KW-0175">Coiled coil</keyword>
<reference evidence="2 3" key="1">
    <citation type="journal article" date="2017" name="Environ. Microbiol.">
        <title>Decay of the glycolytic pathway and adaptation to intranuclear parasitism within Enterocytozoonidae microsporidia.</title>
        <authorList>
            <person name="Wiredu Boakye D."/>
            <person name="Jaroenlak P."/>
            <person name="Prachumwat A."/>
            <person name="Williams T.A."/>
            <person name="Bateman K.S."/>
            <person name="Itsathitphaisarn O."/>
            <person name="Sritunyalucksana K."/>
            <person name="Paszkiewicz K.H."/>
            <person name="Moore K.A."/>
            <person name="Stentiford G.D."/>
            <person name="Williams B.A."/>
        </authorList>
    </citation>
    <scope>NUCLEOTIDE SEQUENCE [LARGE SCALE GENOMIC DNA]</scope>
    <source>
        <strain evidence="3">canceri</strain>
    </source>
</reference>
<gene>
    <name evidence="2" type="ORF">A0H76_1786</name>
</gene>
<evidence type="ECO:0008006" key="4">
    <source>
        <dbReference type="Google" id="ProtNLM"/>
    </source>
</evidence>
<feature type="coiled-coil region" evidence="1">
    <location>
        <begin position="76"/>
        <end position="103"/>
    </location>
</feature>
<dbReference type="VEuPathDB" id="MicrosporidiaDB:HERIO_445"/>
<proteinExistence type="predicted"/>
<dbReference type="AlphaFoldDB" id="A0A1X0QGH0"/>
<dbReference type="GO" id="GO:0006890">
    <property type="term" value="P:retrograde vesicle-mediated transport, Golgi to endoplasmic reticulum"/>
    <property type="evidence" value="ECO:0007669"/>
    <property type="project" value="InterPro"/>
</dbReference>
<dbReference type="GO" id="GO:0070939">
    <property type="term" value="C:Dsl1/NZR complex"/>
    <property type="evidence" value="ECO:0007669"/>
    <property type="project" value="InterPro"/>
</dbReference>
<dbReference type="InterPro" id="IPR007528">
    <property type="entry name" value="RINT1_Tip20"/>
</dbReference>
<evidence type="ECO:0000313" key="2">
    <source>
        <dbReference type="EMBL" id="ORD98880.1"/>
    </source>
</evidence>
<protein>
    <recommendedName>
        <fullName evidence="4">Exocyst complex component Sec6</fullName>
    </recommendedName>
</protein>